<keyword evidence="10" id="KW-1185">Reference proteome</keyword>
<dbReference type="GO" id="GO:0005615">
    <property type="term" value="C:extracellular space"/>
    <property type="evidence" value="ECO:0007669"/>
    <property type="project" value="TreeGrafter"/>
</dbReference>
<name>A0A914DWT4_9BILA</name>
<dbReference type="GO" id="GO:0030574">
    <property type="term" value="P:collagen catabolic process"/>
    <property type="evidence" value="ECO:0007669"/>
    <property type="project" value="TreeGrafter"/>
</dbReference>
<evidence type="ECO:0000256" key="7">
    <source>
        <dbReference type="PIRSR" id="PIRSR621190-2"/>
    </source>
</evidence>
<evidence type="ECO:0000256" key="2">
    <source>
        <dbReference type="ARBA" id="ARBA00022670"/>
    </source>
</evidence>
<comment type="similarity">
    <text evidence="1">Belongs to the peptidase M10A family.</text>
</comment>
<feature type="binding site" evidence="7">
    <location>
        <position position="59"/>
    </location>
    <ligand>
        <name>Ca(2+)</name>
        <dbReference type="ChEBI" id="CHEBI:29108"/>
        <label>1</label>
    </ligand>
</feature>
<dbReference type="CDD" id="cd04278">
    <property type="entry name" value="ZnMc_MMP"/>
    <property type="match status" value="1"/>
</dbReference>
<reference evidence="11" key="1">
    <citation type="submission" date="2022-11" db="UniProtKB">
        <authorList>
            <consortium name="WormBaseParasite"/>
        </authorList>
    </citation>
    <scope>IDENTIFICATION</scope>
</reference>
<dbReference type="GO" id="GO:0004222">
    <property type="term" value="F:metalloendopeptidase activity"/>
    <property type="evidence" value="ECO:0007669"/>
    <property type="project" value="InterPro"/>
</dbReference>
<keyword evidence="3 7" id="KW-0479">Metal-binding</keyword>
<keyword evidence="4" id="KW-0378">Hydrolase</keyword>
<evidence type="ECO:0000256" key="5">
    <source>
        <dbReference type="ARBA" id="ARBA00022833"/>
    </source>
</evidence>
<dbReference type="PANTHER" id="PTHR10201:SF329">
    <property type="entry name" value="MATRIX METALLOPROTEINASE-C"/>
    <property type="match status" value="1"/>
</dbReference>
<feature type="binding site" evidence="7">
    <location>
        <position position="58"/>
    </location>
    <ligand>
        <name>Ca(2+)</name>
        <dbReference type="ChEBI" id="CHEBI:29108"/>
        <label>3</label>
    </ligand>
</feature>
<feature type="binding site" evidence="7">
    <location>
        <position position="104"/>
    </location>
    <ligand>
        <name>Zn(2+)</name>
        <dbReference type="ChEBI" id="CHEBI:29105"/>
        <label>2</label>
        <note>catalytic</note>
    </ligand>
</feature>
<dbReference type="PRINTS" id="PR00138">
    <property type="entry name" value="MATRIXIN"/>
</dbReference>
<evidence type="ECO:0000256" key="1">
    <source>
        <dbReference type="ARBA" id="ARBA00010370"/>
    </source>
</evidence>
<dbReference type="PANTHER" id="PTHR10201">
    <property type="entry name" value="MATRIX METALLOPROTEINASE"/>
    <property type="match status" value="1"/>
</dbReference>
<feature type="binding site" evidence="7">
    <location>
        <position position="31"/>
    </location>
    <ligand>
        <name>Zn(2+)</name>
        <dbReference type="ChEBI" id="CHEBI:29105"/>
        <label>1</label>
    </ligand>
</feature>
<accession>A0A914DWT4</accession>
<dbReference type="InterPro" id="IPR024079">
    <property type="entry name" value="MetalloPept_cat_dom_sf"/>
</dbReference>
<feature type="region of interest" description="Disordered" evidence="8">
    <location>
        <begin position="141"/>
        <end position="173"/>
    </location>
</feature>
<keyword evidence="7" id="KW-0106">Calcium</keyword>
<feature type="binding site" evidence="7">
    <location>
        <position position="61"/>
    </location>
    <ligand>
        <name>Ca(2+)</name>
        <dbReference type="ChEBI" id="CHEBI:29108"/>
        <label>3</label>
    </ligand>
</feature>
<sequence length="305" mass="34174">MWSEVIPLEFTEVPETDANVDIRIVFAKGEHGDMYNFDNKGGILAHASFPPLGEIHFDDDEDWVYMDAGKIENETHIDLLNTAVHEIGHALGLSHIGKVESAIMAPYYKPTIDSDGNYMPPHLTLHDISAVRKIYKPRRSILTGNSNKTTPETANSAVSQTDETTTTKGPALTENECPDHFTAVVADKDTIFVFSRSINIYKIQNQQVVQHGEEDTFLTPWDYTTVVIGGYVYIFDPISGSNGKFKLRDGYPKKTPINKDINGAIIIDDKAYIFSLSINGEPIEQVDCFRYLGIDLDQKLSYKNH</sequence>
<feature type="compositionally biased region" description="Polar residues" evidence="8">
    <location>
        <begin position="142"/>
        <end position="168"/>
    </location>
</feature>
<dbReference type="GO" id="GO:0031012">
    <property type="term" value="C:extracellular matrix"/>
    <property type="evidence" value="ECO:0007669"/>
    <property type="project" value="InterPro"/>
</dbReference>
<dbReference type="InterPro" id="IPR006026">
    <property type="entry name" value="Peptidase_Metallo"/>
</dbReference>
<keyword evidence="2" id="KW-0645">Protease</keyword>
<dbReference type="SUPFAM" id="SSF55486">
    <property type="entry name" value="Metalloproteases ('zincins'), catalytic domain"/>
    <property type="match status" value="1"/>
</dbReference>
<dbReference type="SMART" id="SM00235">
    <property type="entry name" value="ZnMc"/>
    <property type="match status" value="1"/>
</dbReference>
<evidence type="ECO:0000256" key="8">
    <source>
        <dbReference type="SAM" id="MobiDB-lite"/>
    </source>
</evidence>
<feature type="binding site" evidence="7">
    <location>
        <position position="38"/>
    </location>
    <ligand>
        <name>Ca(2+)</name>
        <dbReference type="ChEBI" id="CHEBI:29108"/>
        <label>3</label>
    </ligand>
</feature>
<dbReference type="GO" id="GO:0006508">
    <property type="term" value="P:proteolysis"/>
    <property type="evidence" value="ECO:0007669"/>
    <property type="project" value="UniProtKB-KW"/>
</dbReference>
<comment type="cofactor">
    <cofactor evidence="7">
        <name>Zn(2+)</name>
        <dbReference type="ChEBI" id="CHEBI:29105"/>
    </cofactor>
    <text evidence="7">Binds 2 Zn(2+) ions per subunit.</text>
</comment>
<feature type="binding site" evidence="7">
    <location>
        <position position="61"/>
    </location>
    <ligand>
        <name>Ca(2+)</name>
        <dbReference type="ChEBI" id="CHEBI:29108"/>
        <label>1</label>
    </ligand>
</feature>
<organism evidence="10 11">
    <name type="scientific">Acrobeloides nanus</name>
    <dbReference type="NCBI Taxonomy" id="290746"/>
    <lineage>
        <taxon>Eukaryota</taxon>
        <taxon>Metazoa</taxon>
        <taxon>Ecdysozoa</taxon>
        <taxon>Nematoda</taxon>
        <taxon>Chromadorea</taxon>
        <taxon>Rhabditida</taxon>
        <taxon>Tylenchina</taxon>
        <taxon>Cephalobomorpha</taxon>
        <taxon>Cephaloboidea</taxon>
        <taxon>Cephalobidae</taxon>
        <taxon>Acrobeloides</taxon>
    </lineage>
</organism>
<dbReference type="Gene3D" id="3.40.390.10">
    <property type="entry name" value="Collagenase (Catalytic Domain)"/>
    <property type="match status" value="1"/>
</dbReference>
<feature type="binding site" evidence="7">
    <location>
        <position position="46"/>
    </location>
    <ligand>
        <name>Zn(2+)</name>
        <dbReference type="ChEBI" id="CHEBI:29105"/>
        <label>1</label>
    </ligand>
</feature>
<feature type="binding site" evidence="7">
    <location>
        <position position="33"/>
    </location>
    <ligand>
        <name>Zn(2+)</name>
        <dbReference type="ChEBI" id="CHEBI:29105"/>
        <label>1</label>
    </ligand>
</feature>
<proteinExistence type="inferred from homology"/>
<evidence type="ECO:0000256" key="4">
    <source>
        <dbReference type="ARBA" id="ARBA00022801"/>
    </source>
</evidence>
<dbReference type="GO" id="GO:0030198">
    <property type="term" value="P:extracellular matrix organization"/>
    <property type="evidence" value="ECO:0007669"/>
    <property type="project" value="TreeGrafter"/>
</dbReference>
<feature type="active site" evidence="6">
    <location>
        <position position="86"/>
    </location>
</feature>
<dbReference type="WBParaSite" id="ACRNAN_scaffold457.g19304.t1">
    <property type="protein sequence ID" value="ACRNAN_scaffold457.g19304.t1"/>
    <property type="gene ID" value="ACRNAN_scaffold457.g19304"/>
</dbReference>
<feature type="binding site" evidence="7">
    <location>
        <position position="162"/>
    </location>
    <ligand>
        <name>Ca(2+)</name>
        <dbReference type="ChEBI" id="CHEBI:29108"/>
        <label>4</label>
    </ligand>
</feature>
<feature type="binding site" evidence="7">
    <location>
        <position position="21"/>
    </location>
    <ligand>
        <name>Ca(2+)</name>
        <dbReference type="ChEBI" id="CHEBI:29108"/>
        <label>2</label>
    </ligand>
</feature>
<dbReference type="InterPro" id="IPR033739">
    <property type="entry name" value="M10A_MMP"/>
</dbReference>
<dbReference type="AlphaFoldDB" id="A0A914DWT4"/>
<feature type="binding site" evidence="7">
    <location>
        <position position="85"/>
    </location>
    <ligand>
        <name>Zn(2+)</name>
        <dbReference type="ChEBI" id="CHEBI:29105"/>
        <label>2</label>
        <note>catalytic</note>
    </ligand>
</feature>
<evidence type="ECO:0000259" key="9">
    <source>
        <dbReference type="SMART" id="SM00235"/>
    </source>
</evidence>
<feature type="binding site" evidence="7">
    <location>
        <position position="95"/>
    </location>
    <ligand>
        <name>Zn(2+)</name>
        <dbReference type="ChEBI" id="CHEBI:29105"/>
        <label>2</label>
        <note>catalytic</note>
    </ligand>
</feature>
<dbReference type="InterPro" id="IPR001818">
    <property type="entry name" value="Pept_M10_metallopeptidase"/>
</dbReference>
<keyword evidence="5 7" id="KW-0862">Zinc</keyword>
<dbReference type="InterPro" id="IPR021190">
    <property type="entry name" value="Pept_M10A"/>
</dbReference>
<dbReference type="Pfam" id="PF00413">
    <property type="entry name" value="Peptidase_M10"/>
    <property type="match status" value="1"/>
</dbReference>
<comment type="cofactor">
    <cofactor evidence="7">
        <name>Ca(2+)</name>
        <dbReference type="ChEBI" id="CHEBI:29108"/>
    </cofactor>
    <text evidence="7">Can bind about 5 Ca(2+) ions per subunit.</text>
</comment>
<dbReference type="Proteomes" id="UP000887540">
    <property type="component" value="Unplaced"/>
</dbReference>
<evidence type="ECO:0000313" key="10">
    <source>
        <dbReference type="Proteomes" id="UP000887540"/>
    </source>
</evidence>
<feature type="domain" description="Peptidase metallopeptidase" evidence="9">
    <location>
        <begin position="1"/>
        <end position="137"/>
    </location>
</feature>
<feature type="binding site" evidence="7">
    <location>
        <position position="89"/>
    </location>
    <ligand>
        <name>Zn(2+)</name>
        <dbReference type="ChEBI" id="CHEBI:29105"/>
        <label>2</label>
        <note>catalytic</note>
    </ligand>
</feature>
<feature type="binding site" evidence="7">
    <location>
        <position position="56"/>
    </location>
    <ligand>
        <name>Zn(2+)</name>
        <dbReference type="ChEBI" id="CHEBI:29105"/>
        <label>1</label>
    </ligand>
</feature>
<evidence type="ECO:0000256" key="3">
    <source>
        <dbReference type="ARBA" id="ARBA00022723"/>
    </source>
</evidence>
<dbReference type="GO" id="GO:0008270">
    <property type="term" value="F:zinc ion binding"/>
    <property type="evidence" value="ECO:0007669"/>
    <property type="project" value="InterPro"/>
</dbReference>
<protein>
    <submittedName>
        <fullName evidence="11">Peptidase metallopeptidase domain-containing protein</fullName>
    </submittedName>
</protein>
<evidence type="ECO:0000256" key="6">
    <source>
        <dbReference type="PIRSR" id="PIRSR621190-1"/>
    </source>
</evidence>
<evidence type="ECO:0000313" key="11">
    <source>
        <dbReference type="WBParaSite" id="ACRNAN_scaffold457.g19304.t1"/>
    </source>
</evidence>